<comment type="caution">
    <text evidence="2">The sequence shown here is derived from an EMBL/GenBank/DDBJ whole genome shotgun (WGS) entry which is preliminary data.</text>
</comment>
<name>A0A916J8M7_9PROT</name>
<organism evidence="2 3">
    <name type="scientific">Georgfuchsia toluolica</name>
    <dbReference type="NCBI Taxonomy" id="424218"/>
    <lineage>
        <taxon>Bacteria</taxon>
        <taxon>Pseudomonadati</taxon>
        <taxon>Pseudomonadota</taxon>
        <taxon>Betaproteobacteria</taxon>
        <taxon>Nitrosomonadales</taxon>
        <taxon>Sterolibacteriaceae</taxon>
        <taxon>Georgfuchsia</taxon>
    </lineage>
</organism>
<gene>
    <name evidence="2" type="ORF">GTOL_12274</name>
</gene>
<sequence>MNRYIGVFWLLVALGSGAVAASSDDLEQSFNPYRSGYPKFPGLVAGTVIRKNNVEQFKEAIDPGLYLTIKNGWQEVKVMPTTALPVDPAKLEATRKSMGKTSLGPRSGDIEAYGAGRPFIEEPDIKDPRAGEKLALNFKYSAGVGENATIFPFYWRYRDMRTGNVERTVNFSFHFLKYKHRTRDPAPEITPNPANLFLGIYARVLAPLDLKDTQLLIHRYDDDHRIDDAYMYFGFQRRVRRLATGQTTDAFLGSDVMIEDFEGYNAQISDMKWAYRGSQILLLPIFNHNELSLASDMPTEADGYRFVNFSGYGGCFPDVTWQLRKVFVLEAVPLAAGHPVSKRIFYLDAQSMQISRALIYDRRGELWKIGTLGKTHPDFHLPENKGTGTPIDDAFSAVDVQAMHCTTGQFKSRVDATVNRPSLFQVQNMRGD</sequence>
<accession>A0A916J8M7</accession>
<dbReference type="RefSeq" id="WP_220636250.1">
    <property type="nucleotide sequence ID" value="NZ_CAJQUM010000001.1"/>
</dbReference>
<dbReference type="AlphaFoldDB" id="A0A916J8M7"/>
<feature type="signal peptide" evidence="1">
    <location>
        <begin position="1"/>
        <end position="20"/>
    </location>
</feature>
<dbReference type="CDD" id="cd16329">
    <property type="entry name" value="LolA_like"/>
    <property type="match status" value="1"/>
</dbReference>
<dbReference type="Pfam" id="PF07044">
    <property type="entry name" value="DUF1329"/>
    <property type="match status" value="1"/>
</dbReference>
<proteinExistence type="predicted"/>
<dbReference type="Gene3D" id="2.50.20.10">
    <property type="entry name" value="Lipoprotein localisation LolA/LolB/LppX"/>
    <property type="match status" value="1"/>
</dbReference>
<dbReference type="InterPro" id="IPR010752">
    <property type="entry name" value="DUF1329"/>
</dbReference>
<keyword evidence="1" id="KW-0732">Signal</keyword>
<evidence type="ECO:0008006" key="4">
    <source>
        <dbReference type="Google" id="ProtNLM"/>
    </source>
</evidence>
<feature type="chain" id="PRO_5037503239" description="DUF1329 domain-containing protein" evidence="1">
    <location>
        <begin position="21"/>
        <end position="432"/>
    </location>
</feature>
<evidence type="ECO:0000313" key="3">
    <source>
        <dbReference type="Proteomes" id="UP000742786"/>
    </source>
</evidence>
<dbReference type="EMBL" id="CAJQUM010000001">
    <property type="protein sequence ID" value="CAG4884391.1"/>
    <property type="molecule type" value="Genomic_DNA"/>
</dbReference>
<evidence type="ECO:0000256" key="1">
    <source>
        <dbReference type="SAM" id="SignalP"/>
    </source>
</evidence>
<reference evidence="2" key="1">
    <citation type="submission" date="2021-04" db="EMBL/GenBank/DDBJ databases">
        <authorList>
            <person name="Hornung B."/>
        </authorList>
    </citation>
    <scope>NUCLEOTIDE SEQUENCE</scope>
    <source>
        <strain evidence="2">G5G6</strain>
    </source>
</reference>
<evidence type="ECO:0000313" key="2">
    <source>
        <dbReference type="EMBL" id="CAG4884391.1"/>
    </source>
</evidence>
<dbReference type="Proteomes" id="UP000742786">
    <property type="component" value="Unassembled WGS sequence"/>
</dbReference>
<protein>
    <recommendedName>
        <fullName evidence="4">DUF1329 domain-containing protein</fullName>
    </recommendedName>
</protein>
<keyword evidence="3" id="KW-1185">Reference proteome</keyword>